<reference evidence="1 2" key="1">
    <citation type="submission" date="2018-11" db="EMBL/GenBank/DDBJ databases">
        <authorList>
            <consortium name="Pathogen Informatics"/>
        </authorList>
    </citation>
    <scope>NUCLEOTIDE SEQUENCE [LARGE SCALE GENOMIC DNA]</scope>
</reference>
<dbReference type="Gene3D" id="2.10.270.10">
    <property type="entry name" value="Cholin Binding"/>
    <property type="match status" value="1"/>
</dbReference>
<dbReference type="Proteomes" id="UP000271889">
    <property type="component" value="Unassembled WGS sequence"/>
</dbReference>
<gene>
    <name evidence="1" type="ORF">CGOC_LOCUS5302</name>
</gene>
<evidence type="ECO:0000313" key="1">
    <source>
        <dbReference type="EMBL" id="VDK61431.1"/>
    </source>
</evidence>
<sequence length="124" mass="14195">MLTGRQQLVGGYNQGLNWFYFDPETGAELRDSWKEFPKQGKWCHYGENGVILKGQHQLPGGDDGGVHWFYFDEVTGAEFRNCWKPISSQGKVCYYGSDGGAMYKGRREINGRDYYFDEATGTLR</sequence>
<evidence type="ECO:0000313" key="2">
    <source>
        <dbReference type="Proteomes" id="UP000271889"/>
    </source>
</evidence>
<keyword evidence="2" id="KW-1185">Reference proteome</keyword>
<accession>A0A3P6T9I5</accession>
<dbReference type="EMBL" id="UYRV01015872">
    <property type="protein sequence ID" value="VDK61431.1"/>
    <property type="molecule type" value="Genomic_DNA"/>
</dbReference>
<proteinExistence type="predicted"/>
<organism evidence="1 2">
    <name type="scientific">Cylicostephanus goldi</name>
    <name type="common">Nematode worm</name>
    <dbReference type="NCBI Taxonomy" id="71465"/>
    <lineage>
        <taxon>Eukaryota</taxon>
        <taxon>Metazoa</taxon>
        <taxon>Ecdysozoa</taxon>
        <taxon>Nematoda</taxon>
        <taxon>Chromadorea</taxon>
        <taxon>Rhabditida</taxon>
        <taxon>Rhabditina</taxon>
        <taxon>Rhabditomorpha</taxon>
        <taxon>Strongyloidea</taxon>
        <taxon>Strongylidae</taxon>
        <taxon>Cylicostephanus</taxon>
    </lineage>
</organism>
<name>A0A3P6T9I5_CYLGO</name>
<dbReference type="SUPFAM" id="SSF69360">
    <property type="entry name" value="Cell wall binding repeat"/>
    <property type="match status" value="1"/>
</dbReference>
<protein>
    <submittedName>
        <fullName evidence="1">Uncharacterized protein</fullName>
    </submittedName>
</protein>
<dbReference type="AlphaFoldDB" id="A0A3P6T9I5"/>